<name>A0ABQ8I5L9_9ROSI</name>
<keyword evidence="3" id="KW-1185">Reference proteome</keyword>
<sequence>MVKIILKLRSLRRDDEPPQETTTTTTTAARGGGGGGGGIDVYVPRKPRSERKWKKMIMKNKACKKQRRRSSIINVPEEEEKVREKIARIKYSRDYSFLLPVVGDHDQPIKLIRPPPALLVGPFKNSKEALKSNVIKTSSSDDQKMGLKETLLDVIDSIADRIKEEDNECFRQQQRSCMPTAGLMMIRRPKISLGGPRLLIR</sequence>
<reference evidence="2 3" key="1">
    <citation type="submission" date="2021-02" db="EMBL/GenBank/DDBJ databases">
        <title>Plant Genome Project.</title>
        <authorList>
            <person name="Zhang R.-G."/>
        </authorList>
    </citation>
    <scope>NUCLEOTIDE SEQUENCE [LARGE SCALE GENOMIC DNA]</scope>
    <source>
        <tissue evidence="2">Leaves</tissue>
    </source>
</reference>
<dbReference type="EMBL" id="JAFEMO010000004">
    <property type="protein sequence ID" value="KAH7571930.1"/>
    <property type="molecule type" value="Genomic_DNA"/>
</dbReference>
<organism evidence="2 3">
    <name type="scientific">Xanthoceras sorbifolium</name>
    <dbReference type="NCBI Taxonomy" id="99658"/>
    <lineage>
        <taxon>Eukaryota</taxon>
        <taxon>Viridiplantae</taxon>
        <taxon>Streptophyta</taxon>
        <taxon>Embryophyta</taxon>
        <taxon>Tracheophyta</taxon>
        <taxon>Spermatophyta</taxon>
        <taxon>Magnoliopsida</taxon>
        <taxon>eudicotyledons</taxon>
        <taxon>Gunneridae</taxon>
        <taxon>Pentapetalae</taxon>
        <taxon>rosids</taxon>
        <taxon>malvids</taxon>
        <taxon>Sapindales</taxon>
        <taxon>Sapindaceae</taxon>
        <taxon>Xanthoceroideae</taxon>
        <taxon>Xanthoceras</taxon>
    </lineage>
</organism>
<proteinExistence type="predicted"/>
<evidence type="ECO:0000313" key="3">
    <source>
        <dbReference type="Proteomes" id="UP000827721"/>
    </source>
</evidence>
<protein>
    <submittedName>
        <fullName evidence="2">Uncharacterized protein</fullName>
    </submittedName>
</protein>
<evidence type="ECO:0000313" key="2">
    <source>
        <dbReference type="EMBL" id="KAH7571930.1"/>
    </source>
</evidence>
<evidence type="ECO:0000256" key="1">
    <source>
        <dbReference type="SAM" id="MobiDB-lite"/>
    </source>
</evidence>
<feature type="compositionally biased region" description="Gly residues" evidence="1">
    <location>
        <begin position="30"/>
        <end position="39"/>
    </location>
</feature>
<dbReference type="Proteomes" id="UP000827721">
    <property type="component" value="Unassembled WGS sequence"/>
</dbReference>
<feature type="region of interest" description="Disordered" evidence="1">
    <location>
        <begin position="10"/>
        <end position="44"/>
    </location>
</feature>
<accession>A0ABQ8I5L9</accession>
<comment type="caution">
    <text evidence="2">The sequence shown here is derived from an EMBL/GenBank/DDBJ whole genome shotgun (WGS) entry which is preliminary data.</text>
</comment>
<gene>
    <name evidence="2" type="ORF">JRO89_XS04G0168500</name>
</gene>